<evidence type="ECO:0000313" key="2">
    <source>
        <dbReference type="EMBL" id="RIA82075.1"/>
    </source>
</evidence>
<feature type="region of interest" description="Disordered" evidence="1">
    <location>
        <begin position="12"/>
        <end position="37"/>
    </location>
</feature>
<keyword evidence="3" id="KW-1185">Reference proteome</keyword>
<feature type="compositionally biased region" description="Polar residues" evidence="1">
    <location>
        <begin position="24"/>
        <end position="37"/>
    </location>
</feature>
<accession>A0A397SCQ1</accession>
<name>A0A397SCQ1_9GLOM</name>
<dbReference type="AlphaFoldDB" id="A0A397SCQ1"/>
<proteinExistence type="predicted"/>
<comment type="caution">
    <text evidence="2">The sequence shown here is derived from an EMBL/GenBank/DDBJ whole genome shotgun (WGS) entry which is preliminary data.</text>
</comment>
<reference evidence="2 3" key="1">
    <citation type="submission" date="2018-06" db="EMBL/GenBank/DDBJ databases">
        <title>Comparative genomics reveals the genomic features of Rhizophagus irregularis, R. cerebriforme, R. diaphanum and Gigaspora rosea, and their symbiotic lifestyle signature.</title>
        <authorList>
            <person name="Morin E."/>
            <person name="San Clemente H."/>
            <person name="Chen E.C.H."/>
            <person name="De La Providencia I."/>
            <person name="Hainaut M."/>
            <person name="Kuo A."/>
            <person name="Kohler A."/>
            <person name="Murat C."/>
            <person name="Tang N."/>
            <person name="Roy S."/>
            <person name="Loubradou J."/>
            <person name="Henrissat B."/>
            <person name="Grigoriev I.V."/>
            <person name="Corradi N."/>
            <person name="Roux C."/>
            <person name="Martin F.M."/>
        </authorList>
    </citation>
    <scope>NUCLEOTIDE SEQUENCE [LARGE SCALE GENOMIC DNA]</scope>
    <source>
        <strain evidence="2 3">DAOM 227022</strain>
    </source>
</reference>
<gene>
    <name evidence="2" type="ORF">C1645_835944</name>
</gene>
<protein>
    <submittedName>
        <fullName evidence="2">Uncharacterized protein</fullName>
    </submittedName>
</protein>
<organism evidence="2 3">
    <name type="scientific">Glomus cerebriforme</name>
    <dbReference type="NCBI Taxonomy" id="658196"/>
    <lineage>
        <taxon>Eukaryota</taxon>
        <taxon>Fungi</taxon>
        <taxon>Fungi incertae sedis</taxon>
        <taxon>Mucoromycota</taxon>
        <taxon>Glomeromycotina</taxon>
        <taxon>Glomeromycetes</taxon>
        <taxon>Glomerales</taxon>
        <taxon>Glomeraceae</taxon>
        <taxon>Glomus</taxon>
    </lineage>
</organism>
<evidence type="ECO:0000256" key="1">
    <source>
        <dbReference type="SAM" id="MobiDB-lite"/>
    </source>
</evidence>
<sequence length="140" mass="16009">MSNNRFNCYLHDHKLVDTPPPSSQPDYSQKNTDFPKTVSSHRWNNDLSITFTSYFSLDGWSNGIFCDPSSPWALLFTYMVSFLTEELLTNDFLSITIKLSYLHCLHSIYNSLPPSLAVYSIVNNFLKSYSTTDIDSSLLT</sequence>
<dbReference type="EMBL" id="QKYT01000708">
    <property type="protein sequence ID" value="RIA82075.1"/>
    <property type="molecule type" value="Genomic_DNA"/>
</dbReference>
<dbReference type="Proteomes" id="UP000265703">
    <property type="component" value="Unassembled WGS sequence"/>
</dbReference>
<evidence type="ECO:0000313" key="3">
    <source>
        <dbReference type="Proteomes" id="UP000265703"/>
    </source>
</evidence>